<accession>A0A6S6QYK6</accession>
<dbReference type="Proteomes" id="UP000515561">
    <property type="component" value="Chromosome"/>
</dbReference>
<dbReference type="PANTHER" id="PTHR34297">
    <property type="entry name" value="HYPOTHETICAL CYTOSOLIC PROTEIN-RELATED"/>
    <property type="match status" value="1"/>
</dbReference>
<comment type="similarity">
    <text evidence="1">Belongs to the asp23 family.</text>
</comment>
<dbReference type="EMBL" id="AP023367">
    <property type="protein sequence ID" value="BCJ95714.1"/>
    <property type="molecule type" value="Genomic_DNA"/>
</dbReference>
<evidence type="ECO:0000256" key="1">
    <source>
        <dbReference type="ARBA" id="ARBA00005721"/>
    </source>
</evidence>
<dbReference type="KEGG" id="acel:acsn021_32830"/>
<proteinExistence type="inferred from homology"/>
<evidence type="ECO:0000313" key="3">
    <source>
        <dbReference type="Proteomes" id="UP000515561"/>
    </source>
</evidence>
<gene>
    <name evidence="2" type="ORF">acsn021_32830</name>
</gene>
<organism evidence="2 3">
    <name type="scientific">Anaerocolumna cellulosilytica</name>
    <dbReference type="NCBI Taxonomy" id="433286"/>
    <lineage>
        <taxon>Bacteria</taxon>
        <taxon>Bacillati</taxon>
        <taxon>Bacillota</taxon>
        <taxon>Clostridia</taxon>
        <taxon>Lachnospirales</taxon>
        <taxon>Lachnospiraceae</taxon>
        <taxon>Anaerocolumna</taxon>
    </lineage>
</organism>
<name>A0A6S6QYK6_9FIRM</name>
<dbReference type="RefSeq" id="WP_184093495.1">
    <property type="nucleotide sequence ID" value="NZ_AP023367.1"/>
</dbReference>
<evidence type="ECO:0000313" key="2">
    <source>
        <dbReference type="EMBL" id="BCJ95714.1"/>
    </source>
</evidence>
<sequence>MVKEQDNRNTYQIHADSNIGEVQIADEVVATIAGLAATEVEGVAAMSSNITNELVSKLGMKTLSKGVKIVVSSNSVAVDLSLTLEYGYSIPNTSKQVQEKVKAAIENMTGLVVSEVNVRISGVNIDKNK</sequence>
<dbReference type="InterPro" id="IPR005531">
    <property type="entry name" value="Asp23"/>
</dbReference>
<dbReference type="AlphaFoldDB" id="A0A6S6QYK6"/>
<protein>
    <submittedName>
        <fullName evidence="2">Asp23/Gls24 family envelope stress response protein</fullName>
    </submittedName>
</protein>
<keyword evidence="3" id="KW-1185">Reference proteome</keyword>
<reference evidence="2 3" key="1">
    <citation type="journal article" date="2016" name="Int. J. Syst. Evol. Microbiol.">
        <title>Descriptions of Anaerotaenia torta gen. nov., sp. nov. and Anaerocolumna cellulosilytica gen. nov., sp. nov. isolated from a methanogenic reactor of cattle waste.</title>
        <authorList>
            <person name="Uek A."/>
            <person name="Ohtaki Y."/>
            <person name="Kaku N."/>
            <person name="Ueki K."/>
        </authorList>
    </citation>
    <scope>NUCLEOTIDE SEQUENCE [LARGE SCALE GENOMIC DNA]</scope>
    <source>
        <strain evidence="2 3">SN021</strain>
    </source>
</reference>
<dbReference type="Pfam" id="PF03780">
    <property type="entry name" value="Asp23"/>
    <property type="match status" value="1"/>
</dbReference>